<dbReference type="InterPro" id="IPR036175">
    <property type="entry name" value="Sec23/24_helical_dom_sf"/>
</dbReference>
<evidence type="ECO:0000259" key="17">
    <source>
        <dbReference type="Pfam" id="PF08033"/>
    </source>
</evidence>
<feature type="domain" description="Gelsolin-like" evidence="13">
    <location>
        <begin position="778"/>
        <end position="850"/>
    </location>
</feature>
<evidence type="ECO:0000259" key="16">
    <source>
        <dbReference type="Pfam" id="PF04815"/>
    </source>
</evidence>
<dbReference type="SUPFAM" id="SSF81995">
    <property type="entry name" value="beta-sandwich domain of Sec23/24"/>
    <property type="match status" value="1"/>
</dbReference>
<evidence type="ECO:0000256" key="8">
    <source>
        <dbReference type="ARBA" id="ARBA00022892"/>
    </source>
</evidence>
<dbReference type="EMBL" id="CAHR02000018">
    <property type="protein sequence ID" value="CCG80903.1"/>
    <property type="molecule type" value="Genomic_DNA"/>
</dbReference>
<evidence type="ECO:0000256" key="6">
    <source>
        <dbReference type="ARBA" id="ARBA00022490"/>
    </source>
</evidence>
<dbReference type="Pfam" id="PF00626">
    <property type="entry name" value="Gelsolin"/>
    <property type="match status" value="1"/>
</dbReference>
<feature type="domain" description="Zinc finger Sec23/Sec24-type" evidence="14">
    <location>
        <begin position="237"/>
        <end position="273"/>
    </location>
</feature>
<dbReference type="GO" id="GO:0006886">
    <property type="term" value="P:intracellular protein transport"/>
    <property type="evidence" value="ECO:0007669"/>
    <property type="project" value="InterPro"/>
</dbReference>
<dbReference type="InterPro" id="IPR007123">
    <property type="entry name" value="Gelsolin-like_dom"/>
</dbReference>
<dbReference type="GO" id="GO:0070971">
    <property type="term" value="C:endoplasmic reticulum exit site"/>
    <property type="evidence" value="ECO:0007669"/>
    <property type="project" value="TreeGrafter"/>
</dbReference>
<reference evidence="18 19" key="1">
    <citation type="journal article" date="2013" name="MBio">
        <title>Genome sequencing of the plant pathogen Taphrina deformans, the causal agent of peach leaf curl.</title>
        <authorList>
            <person name="Cisse O.H."/>
            <person name="Almeida J.M.G.C.F."/>
            <person name="Fonseca A."/>
            <person name="Kumar A.A."/>
            <person name="Salojaervi J."/>
            <person name="Overmyer K."/>
            <person name="Hauser P.M."/>
            <person name="Pagni M."/>
        </authorList>
    </citation>
    <scope>NUCLEOTIDE SEQUENCE [LARGE SCALE GENOMIC DNA]</scope>
    <source>
        <strain evidence="19">PYCC 5710 / ATCC 11124 / CBS 356.35 / IMI 108563 / JCM 9778 / NBRC 8474</strain>
    </source>
</reference>
<evidence type="ECO:0000313" key="19">
    <source>
        <dbReference type="Proteomes" id="UP000013776"/>
    </source>
</evidence>
<dbReference type="PANTHER" id="PTHR13803:SF39">
    <property type="entry name" value="SECRETORY 24AB, ISOFORM A"/>
    <property type="match status" value="1"/>
</dbReference>
<feature type="domain" description="Sec23/Sec24 helical" evidence="16">
    <location>
        <begin position="649"/>
        <end position="752"/>
    </location>
</feature>
<dbReference type="Gene3D" id="1.20.120.730">
    <property type="entry name" value="Sec23/Sec24 helical domain"/>
    <property type="match status" value="1"/>
</dbReference>
<dbReference type="Pfam" id="PF04815">
    <property type="entry name" value="Sec23_helical"/>
    <property type="match status" value="1"/>
</dbReference>
<name>R4X768_TAPDE</name>
<dbReference type="SUPFAM" id="SSF82754">
    <property type="entry name" value="C-terminal, gelsolin-like domain of Sec23/24"/>
    <property type="match status" value="1"/>
</dbReference>
<feature type="domain" description="Sec23/Sec24 trunk" evidence="15">
    <location>
        <begin position="311"/>
        <end position="549"/>
    </location>
</feature>
<dbReference type="OrthoDB" id="49016at2759"/>
<keyword evidence="19" id="KW-1185">Reference proteome</keyword>
<dbReference type="InterPro" id="IPR012990">
    <property type="entry name" value="Beta-sandwich_Sec23_24"/>
</dbReference>
<evidence type="ECO:0000256" key="5">
    <source>
        <dbReference type="ARBA" id="ARBA00022448"/>
    </source>
</evidence>
<dbReference type="Pfam" id="PF04811">
    <property type="entry name" value="Sec23_trunk"/>
    <property type="match status" value="1"/>
</dbReference>
<dbReference type="InterPro" id="IPR041742">
    <property type="entry name" value="Sec24-like_trunk_dom"/>
</dbReference>
<dbReference type="AlphaFoldDB" id="R4X768"/>
<dbReference type="SUPFAM" id="SSF81811">
    <property type="entry name" value="Helical domain of Sec23/24"/>
    <property type="match status" value="1"/>
</dbReference>
<evidence type="ECO:0000256" key="7">
    <source>
        <dbReference type="ARBA" id="ARBA00022824"/>
    </source>
</evidence>
<dbReference type="PANTHER" id="PTHR13803">
    <property type="entry name" value="SEC24-RELATED PROTEIN"/>
    <property type="match status" value="1"/>
</dbReference>
<dbReference type="Proteomes" id="UP000013776">
    <property type="component" value="Unassembled WGS sequence"/>
</dbReference>
<evidence type="ECO:0000259" key="14">
    <source>
        <dbReference type="Pfam" id="PF04810"/>
    </source>
</evidence>
<keyword evidence="5" id="KW-0813">Transport</keyword>
<feature type="compositionally biased region" description="Low complexity" evidence="12">
    <location>
        <begin position="85"/>
        <end position="109"/>
    </location>
</feature>
<evidence type="ECO:0000256" key="11">
    <source>
        <dbReference type="ARBA" id="ARBA00023136"/>
    </source>
</evidence>
<gene>
    <name evidence="18" type="ORF">TAPDE_000557</name>
</gene>
<dbReference type="Gene3D" id="2.60.40.1670">
    <property type="entry name" value="beta-sandwich domain of Sec23/24"/>
    <property type="match status" value="1"/>
</dbReference>
<dbReference type="InterPro" id="IPR006896">
    <property type="entry name" value="Sec23/24_trunk_dom"/>
</dbReference>
<dbReference type="STRING" id="1097556.R4X768"/>
<dbReference type="VEuPathDB" id="FungiDB:TAPDE_000557"/>
<dbReference type="InterPro" id="IPR036174">
    <property type="entry name" value="Znf_Sec23_Sec24_sf"/>
</dbReference>
<dbReference type="SUPFAM" id="SSF53300">
    <property type="entry name" value="vWA-like"/>
    <property type="match status" value="1"/>
</dbReference>
<evidence type="ECO:0000256" key="1">
    <source>
        <dbReference type="ARBA" id="ARBA00004394"/>
    </source>
</evidence>
<dbReference type="InterPro" id="IPR029006">
    <property type="entry name" value="ADF-H/Gelsolin-like_dom_sf"/>
</dbReference>
<dbReference type="Gene3D" id="3.40.20.10">
    <property type="entry name" value="Severin"/>
    <property type="match status" value="1"/>
</dbReference>
<keyword evidence="11" id="KW-0472">Membrane</keyword>
<evidence type="ECO:0000256" key="12">
    <source>
        <dbReference type="SAM" id="MobiDB-lite"/>
    </source>
</evidence>
<keyword evidence="9" id="KW-0653">Protein transport</keyword>
<feature type="region of interest" description="Disordered" evidence="12">
    <location>
        <begin position="1"/>
        <end position="130"/>
    </location>
</feature>
<dbReference type="eggNOG" id="KOG1985">
    <property type="taxonomic scope" value="Eukaryota"/>
</dbReference>
<evidence type="ECO:0000259" key="13">
    <source>
        <dbReference type="Pfam" id="PF00626"/>
    </source>
</evidence>
<keyword evidence="7" id="KW-0256">Endoplasmic reticulum</keyword>
<dbReference type="InterPro" id="IPR006900">
    <property type="entry name" value="Sec23/24_helical_dom"/>
</dbReference>
<evidence type="ECO:0000256" key="3">
    <source>
        <dbReference type="ARBA" id="ARBA00004586"/>
    </source>
</evidence>
<protein>
    <submittedName>
        <fullName evidence="18">Uncharacterized protein</fullName>
    </submittedName>
</protein>
<dbReference type="SUPFAM" id="SSF82919">
    <property type="entry name" value="Zn-finger domain of Sec23/24"/>
    <property type="match status" value="1"/>
</dbReference>
<evidence type="ECO:0000256" key="9">
    <source>
        <dbReference type="ARBA" id="ARBA00022927"/>
    </source>
</evidence>
<dbReference type="Pfam" id="PF08033">
    <property type="entry name" value="Sec23_BS"/>
    <property type="match status" value="1"/>
</dbReference>
<evidence type="ECO:0000259" key="15">
    <source>
        <dbReference type="Pfam" id="PF04811"/>
    </source>
</evidence>
<evidence type="ECO:0000256" key="4">
    <source>
        <dbReference type="ARBA" id="ARBA00008334"/>
    </source>
</evidence>
<evidence type="ECO:0000256" key="10">
    <source>
        <dbReference type="ARBA" id="ARBA00023034"/>
    </source>
</evidence>
<keyword evidence="10" id="KW-0333">Golgi apparatus</keyword>
<comment type="similarity">
    <text evidence="4">Belongs to the SEC23/SEC24 family. SEC24 subfamily.</text>
</comment>
<dbReference type="InterPro" id="IPR036180">
    <property type="entry name" value="Gelsolin-like_dom_sf"/>
</dbReference>
<keyword evidence="6" id="KW-0963">Cytoplasm</keyword>
<evidence type="ECO:0000256" key="2">
    <source>
        <dbReference type="ARBA" id="ARBA00004496"/>
    </source>
</evidence>
<comment type="subcellular location">
    <subcellularLocation>
        <location evidence="2">Cytoplasm</location>
    </subcellularLocation>
    <subcellularLocation>
        <location evidence="3">Endoplasmic reticulum membrane</location>
    </subcellularLocation>
    <subcellularLocation>
        <location evidence="1">Golgi apparatus membrane</location>
    </subcellularLocation>
</comment>
<dbReference type="InterPro" id="IPR036465">
    <property type="entry name" value="vWFA_dom_sf"/>
</dbReference>
<accession>R4X768</accession>
<dbReference type="GO" id="GO:0000149">
    <property type="term" value="F:SNARE binding"/>
    <property type="evidence" value="ECO:0007669"/>
    <property type="project" value="TreeGrafter"/>
</dbReference>
<dbReference type="GO" id="GO:0030127">
    <property type="term" value="C:COPII vesicle coat"/>
    <property type="evidence" value="ECO:0007669"/>
    <property type="project" value="InterPro"/>
</dbReference>
<dbReference type="Pfam" id="PF04810">
    <property type="entry name" value="zf-Sec23_Sec24"/>
    <property type="match status" value="1"/>
</dbReference>
<feature type="domain" description="Sec23/Sec24 beta-sandwich" evidence="17">
    <location>
        <begin position="556"/>
        <end position="638"/>
    </location>
</feature>
<dbReference type="InterPro" id="IPR050550">
    <property type="entry name" value="SEC23_SEC24_subfamily"/>
</dbReference>
<dbReference type="GO" id="GO:0008270">
    <property type="term" value="F:zinc ion binding"/>
    <property type="evidence" value="ECO:0007669"/>
    <property type="project" value="InterPro"/>
</dbReference>
<dbReference type="Gene3D" id="2.30.30.380">
    <property type="entry name" value="Zn-finger domain of Sec23/24"/>
    <property type="match status" value="1"/>
</dbReference>
<keyword evidence="8" id="KW-0931">ER-Golgi transport</keyword>
<comment type="caution">
    <text evidence="18">The sequence shown here is derived from an EMBL/GenBank/DDBJ whole genome shotgun (WGS) entry which is preliminary data.</text>
</comment>
<evidence type="ECO:0000313" key="18">
    <source>
        <dbReference type="EMBL" id="CCG80903.1"/>
    </source>
</evidence>
<dbReference type="GO" id="GO:0090110">
    <property type="term" value="P:COPII-coated vesicle cargo loading"/>
    <property type="evidence" value="ECO:0007669"/>
    <property type="project" value="TreeGrafter"/>
</dbReference>
<dbReference type="GO" id="GO:0005789">
    <property type="term" value="C:endoplasmic reticulum membrane"/>
    <property type="evidence" value="ECO:0007669"/>
    <property type="project" value="UniProtKB-SubCell"/>
</dbReference>
<proteinExistence type="inferred from homology"/>
<organism evidence="18 19">
    <name type="scientific">Taphrina deformans (strain PYCC 5710 / ATCC 11124 / CBS 356.35 / IMI 108563 / JCM 9778 / NBRC 8474)</name>
    <name type="common">Peach leaf curl fungus</name>
    <name type="synonym">Lalaria deformans</name>
    <dbReference type="NCBI Taxonomy" id="1097556"/>
    <lineage>
        <taxon>Eukaryota</taxon>
        <taxon>Fungi</taxon>
        <taxon>Dikarya</taxon>
        <taxon>Ascomycota</taxon>
        <taxon>Taphrinomycotina</taxon>
        <taxon>Taphrinomycetes</taxon>
        <taxon>Taphrinales</taxon>
        <taxon>Taphrinaceae</taxon>
        <taxon>Taphrina</taxon>
    </lineage>
</organism>
<dbReference type="CDD" id="cd01479">
    <property type="entry name" value="Sec24-like"/>
    <property type="match status" value="1"/>
</dbReference>
<dbReference type="GO" id="GO:0000139">
    <property type="term" value="C:Golgi membrane"/>
    <property type="evidence" value="ECO:0007669"/>
    <property type="project" value="UniProtKB-SubCell"/>
</dbReference>
<dbReference type="Gene3D" id="3.40.50.410">
    <property type="entry name" value="von Willebrand factor, type A domain"/>
    <property type="match status" value="1"/>
</dbReference>
<dbReference type="InterPro" id="IPR006895">
    <property type="entry name" value="Znf_Sec23_Sec24"/>
</dbReference>
<sequence>MSQYGMNGDRPGQAYDHPHDQTDPSLVQPVPTQSTTTRKKGRAYAAQQYDFNAPAPQPIQGGQQGYDNQSQMFVPAGGQAQTSSGYGQPQQAMYGQPQQGYGQQNQPVYGGYGAQSPGYGPSNPPPNIAQVSQQMGQMNMAQSSPLRQVESVDLMNVRPEISELYAPPPPIMLPEAIALTPSPYANVSPEFMRSTCNAIPNNNSLLKKSKLPLAISIRPFTTLTGDSGVPVVGDTTIARCRRCRAYINPFISFVEGGHRWRCNLCNLVNDTPQGFDWNAAENKPADRYARAELNHAVVDFIAPTEYMVRPPQSLAYVFLLDVSFAAVTSGLVGTTARIISEALDQIPNSDKRTKVAFIGVDSSLHYFQMNPNTVDAKMLVVGDLDEPFLPSPNDILVSLHECRAAIENLLSRFNDMFAATQNGSNAMGPALRAADKLIGNTGGRVVCLMSTLPNMGEGKLVPREDVKLLGTASEAKLLQTQSPFYKSFAVECSKNQVSVDMFLFSPQYQDVASLSCLPRFTAGTTHFYPGWNANNTEDVRKFGIEFTKHLSQEVALEAVLRVRGNTGLRMNNFYGNFFNRSSDLCAFPSFPRDQGYVVEVAIDENIEKKFVTLQAGVLHSTCHGERRIRVMTLCLPVTNNLSELYASADQVAITNFLAVKAAERCLTASLDNARDAVQNKLQEIMEVYKKHLLNSNTGASVPLRICSNLKLLPLLTLSLLKNLSLRRSSQIPTDLRSAAINYISTFPIAQLLPYIHPRFYSLTDMSEECGLPGPEGSIVMPECMNLTASLLQPYGLYLVDDGQIQFLYIGAQAIPKLCQDVFGVADITQVRVGKTSLPELDNDFNRRIHAVLAKSRDYDEGKIYHPHLYVIRPDTEPSLLRWFSTNLIEDRGDSGQLPSYSEYLQALKGKLS</sequence>